<dbReference type="AlphaFoldDB" id="A0A1X9MGK7"/>
<dbReference type="PANTHER" id="PTHR30136">
    <property type="entry name" value="HELIX-TURN-HELIX TRANSCRIPTIONAL REGULATOR, ICLR FAMILY"/>
    <property type="match status" value="1"/>
</dbReference>
<dbReference type="SUPFAM" id="SSF46785">
    <property type="entry name" value="Winged helix' DNA-binding domain"/>
    <property type="match status" value="1"/>
</dbReference>
<dbReference type="InterPro" id="IPR050707">
    <property type="entry name" value="HTH_MetabolicPath_Reg"/>
</dbReference>
<dbReference type="InterPro" id="IPR005471">
    <property type="entry name" value="Tscrpt_reg_IclR_N"/>
</dbReference>
<dbReference type="Pfam" id="PF01614">
    <property type="entry name" value="IclR_C"/>
    <property type="match status" value="1"/>
</dbReference>
<feature type="domain" description="IclR-ED" evidence="5">
    <location>
        <begin position="84"/>
        <end position="224"/>
    </location>
</feature>
<sequence length="224" mass="25826">MLIVLYKDRGVILRDLKISEVNSLNKAIDILEILSKEKEWVTINEIIAITKYPRPTVYRLLYTMEKRGLIRYDSASAKYNFGFKFLEYSNALLASQDILQESEFTLIEMYKKLKQTVLLATVENDSLVYIFKRERAAEGIMYTSVVGQKRDLLYGALGRVLLAYLPKEQQEKFLNDPLPQWTPHTISDKASLLQDLEKIRSEKLCVEINEATIGLGGLHLLFLD</sequence>
<gene>
    <name evidence="6" type="primary">kdgR_7</name>
    <name evidence="6" type="ORF">BkAM31D_23560</name>
</gene>
<dbReference type="SUPFAM" id="SSF55781">
    <property type="entry name" value="GAF domain-like"/>
    <property type="match status" value="1"/>
</dbReference>
<name>A0A1X9MGK7_9BACI</name>
<dbReference type="InterPro" id="IPR036388">
    <property type="entry name" value="WH-like_DNA-bd_sf"/>
</dbReference>
<dbReference type="InterPro" id="IPR014757">
    <property type="entry name" value="Tscrpt_reg_IclR_C"/>
</dbReference>
<evidence type="ECO:0000259" key="4">
    <source>
        <dbReference type="PROSITE" id="PS51077"/>
    </source>
</evidence>
<dbReference type="InterPro" id="IPR029016">
    <property type="entry name" value="GAF-like_dom_sf"/>
</dbReference>
<evidence type="ECO:0000313" key="7">
    <source>
        <dbReference type="Proteomes" id="UP000193006"/>
    </source>
</evidence>
<dbReference type="EMBL" id="CP020814">
    <property type="protein sequence ID" value="ARK32609.1"/>
    <property type="molecule type" value="Genomic_DNA"/>
</dbReference>
<reference evidence="6 7" key="1">
    <citation type="submission" date="2017-04" db="EMBL/GenBank/DDBJ databases">
        <title>Bacillus krulwichiae AM31D Genome sequencing and assembly.</title>
        <authorList>
            <person name="Krulwich T.A."/>
            <person name="Anastor L."/>
            <person name="Ehrlich R."/>
            <person name="Ehrlich G.D."/>
            <person name="Janto B."/>
        </authorList>
    </citation>
    <scope>NUCLEOTIDE SEQUENCE [LARGE SCALE GENOMIC DNA]</scope>
    <source>
        <strain evidence="6 7">AM31D</strain>
    </source>
</reference>
<dbReference type="Pfam" id="PF09339">
    <property type="entry name" value="HTH_IclR"/>
    <property type="match status" value="1"/>
</dbReference>
<dbReference type="PROSITE" id="PS51077">
    <property type="entry name" value="HTH_ICLR"/>
    <property type="match status" value="1"/>
</dbReference>
<organism evidence="6 7">
    <name type="scientific">Halalkalibacter krulwichiae</name>
    <dbReference type="NCBI Taxonomy" id="199441"/>
    <lineage>
        <taxon>Bacteria</taxon>
        <taxon>Bacillati</taxon>
        <taxon>Bacillota</taxon>
        <taxon>Bacilli</taxon>
        <taxon>Bacillales</taxon>
        <taxon>Bacillaceae</taxon>
        <taxon>Halalkalibacter</taxon>
    </lineage>
</organism>
<dbReference type="Gene3D" id="3.30.450.40">
    <property type="match status" value="1"/>
</dbReference>
<keyword evidence="7" id="KW-1185">Reference proteome</keyword>
<keyword evidence="3" id="KW-0804">Transcription</keyword>
<dbReference type="Gene3D" id="1.10.10.10">
    <property type="entry name" value="Winged helix-like DNA-binding domain superfamily/Winged helix DNA-binding domain"/>
    <property type="match status" value="1"/>
</dbReference>
<dbReference type="Proteomes" id="UP000193006">
    <property type="component" value="Chromosome"/>
</dbReference>
<protein>
    <submittedName>
        <fullName evidence="6">Pectin degradation repressor protein KdgR</fullName>
    </submittedName>
</protein>
<evidence type="ECO:0000256" key="2">
    <source>
        <dbReference type="ARBA" id="ARBA00023125"/>
    </source>
</evidence>
<accession>A0A1X9MGK7</accession>
<dbReference type="GO" id="GO:0003700">
    <property type="term" value="F:DNA-binding transcription factor activity"/>
    <property type="evidence" value="ECO:0007669"/>
    <property type="project" value="TreeGrafter"/>
</dbReference>
<dbReference type="PANTHER" id="PTHR30136:SF35">
    <property type="entry name" value="HTH-TYPE TRANSCRIPTIONAL REGULATOR RV1719"/>
    <property type="match status" value="1"/>
</dbReference>
<dbReference type="InterPro" id="IPR036390">
    <property type="entry name" value="WH_DNA-bd_sf"/>
</dbReference>
<evidence type="ECO:0000256" key="1">
    <source>
        <dbReference type="ARBA" id="ARBA00023015"/>
    </source>
</evidence>
<keyword evidence="1" id="KW-0805">Transcription regulation</keyword>
<dbReference type="SMART" id="SM00346">
    <property type="entry name" value="HTH_ICLR"/>
    <property type="match status" value="1"/>
</dbReference>
<dbReference type="STRING" id="199441.BkAM31D_23560"/>
<evidence type="ECO:0000259" key="5">
    <source>
        <dbReference type="PROSITE" id="PS51078"/>
    </source>
</evidence>
<evidence type="ECO:0000313" key="6">
    <source>
        <dbReference type="EMBL" id="ARK32609.1"/>
    </source>
</evidence>
<evidence type="ECO:0000256" key="3">
    <source>
        <dbReference type="ARBA" id="ARBA00023163"/>
    </source>
</evidence>
<feature type="domain" description="HTH iclR-type" evidence="4">
    <location>
        <begin position="21"/>
        <end position="83"/>
    </location>
</feature>
<keyword evidence="2" id="KW-0238">DNA-binding</keyword>
<dbReference type="KEGG" id="bkw:BkAM31D_23560"/>
<dbReference type="GO" id="GO:0003677">
    <property type="term" value="F:DNA binding"/>
    <property type="evidence" value="ECO:0007669"/>
    <property type="project" value="UniProtKB-KW"/>
</dbReference>
<proteinExistence type="predicted"/>
<dbReference type="PROSITE" id="PS51078">
    <property type="entry name" value="ICLR_ED"/>
    <property type="match status" value="1"/>
</dbReference>
<dbReference type="GO" id="GO:0045892">
    <property type="term" value="P:negative regulation of DNA-templated transcription"/>
    <property type="evidence" value="ECO:0007669"/>
    <property type="project" value="TreeGrafter"/>
</dbReference>